<keyword evidence="1" id="KW-1185">Reference proteome</keyword>
<sequence length="106" mass="12799">MKTMRRSSVQKHCAKYEEISNLFLRRRLSRIGERERLRLLRLAPIGDRERREELFSLRGRGDRAAETAYATRTLSFSFYALLNVFLHYAVTDFEKFRKRRKNWNAV</sequence>
<dbReference type="WBParaSite" id="nRc.2.0.1.t40473-RA">
    <property type="protein sequence ID" value="nRc.2.0.1.t40473-RA"/>
    <property type="gene ID" value="nRc.2.0.1.g40473"/>
</dbReference>
<dbReference type="Proteomes" id="UP000887565">
    <property type="component" value="Unplaced"/>
</dbReference>
<name>A0A915KS46_ROMCU</name>
<organism evidence="1 2">
    <name type="scientific">Romanomermis culicivorax</name>
    <name type="common">Nematode worm</name>
    <dbReference type="NCBI Taxonomy" id="13658"/>
    <lineage>
        <taxon>Eukaryota</taxon>
        <taxon>Metazoa</taxon>
        <taxon>Ecdysozoa</taxon>
        <taxon>Nematoda</taxon>
        <taxon>Enoplea</taxon>
        <taxon>Dorylaimia</taxon>
        <taxon>Mermithida</taxon>
        <taxon>Mermithoidea</taxon>
        <taxon>Mermithidae</taxon>
        <taxon>Romanomermis</taxon>
    </lineage>
</organism>
<accession>A0A915KS46</accession>
<protein>
    <submittedName>
        <fullName evidence="2">Uncharacterized protein</fullName>
    </submittedName>
</protein>
<proteinExistence type="predicted"/>
<evidence type="ECO:0000313" key="1">
    <source>
        <dbReference type="Proteomes" id="UP000887565"/>
    </source>
</evidence>
<evidence type="ECO:0000313" key="2">
    <source>
        <dbReference type="WBParaSite" id="nRc.2.0.1.t40473-RA"/>
    </source>
</evidence>
<reference evidence="2" key="1">
    <citation type="submission" date="2022-11" db="UniProtKB">
        <authorList>
            <consortium name="WormBaseParasite"/>
        </authorList>
    </citation>
    <scope>IDENTIFICATION</scope>
</reference>
<dbReference type="AlphaFoldDB" id="A0A915KS46"/>